<dbReference type="Pfam" id="PF01509">
    <property type="entry name" value="TruB_N"/>
    <property type="match status" value="1"/>
</dbReference>
<dbReference type="RefSeq" id="WP_386752214.1">
    <property type="nucleotide sequence ID" value="NZ_JBHSNM010000001.1"/>
</dbReference>
<dbReference type="Pfam" id="PF16198">
    <property type="entry name" value="TruB_C_2"/>
    <property type="match status" value="1"/>
</dbReference>
<dbReference type="CDD" id="cd02573">
    <property type="entry name" value="PseudoU_synth_EcTruB"/>
    <property type="match status" value="1"/>
</dbReference>
<dbReference type="InterPro" id="IPR015947">
    <property type="entry name" value="PUA-like_sf"/>
</dbReference>
<dbReference type="PANTHER" id="PTHR13767">
    <property type="entry name" value="TRNA-PSEUDOURIDINE SYNTHASE"/>
    <property type="match status" value="1"/>
</dbReference>
<comment type="caution">
    <text evidence="9">The sequence shown here is derived from an EMBL/GenBank/DDBJ whole genome shotgun (WGS) entry which is preliminary data.</text>
</comment>
<dbReference type="NCBIfam" id="TIGR00431">
    <property type="entry name" value="TruB"/>
    <property type="match status" value="1"/>
</dbReference>
<name>A0ABW0SHW4_9GAMM</name>
<organism evidence="9 10">
    <name type="scientific">Lysobacter yangpyeongensis</name>
    <dbReference type="NCBI Taxonomy" id="346182"/>
    <lineage>
        <taxon>Bacteria</taxon>
        <taxon>Pseudomonadati</taxon>
        <taxon>Pseudomonadota</taxon>
        <taxon>Gammaproteobacteria</taxon>
        <taxon>Lysobacterales</taxon>
        <taxon>Lysobacteraceae</taxon>
        <taxon>Lysobacter</taxon>
    </lineage>
</organism>
<feature type="domain" description="tRNA pseudouridylate synthase B C-terminal" evidence="8">
    <location>
        <begin position="183"/>
        <end position="244"/>
    </location>
</feature>
<protein>
    <recommendedName>
        <fullName evidence="5">tRNA pseudouridine synthase B</fullName>
        <ecNumber evidence="5">5.4.99.25</ecNumber>
    </recommendedName>
    <alternativeName>
        <fullName evidence="5">tRNA pseudouridine(55) synthase</fullName>
        <shortName evidence="5">Psi55 synthase</shortName>
    </alternativeName>
    <alternativeName>
        <fullName evidence="5">tRNA pseudouridylate synthase</fullName>
    </alternativeName>
    <alternativeName>
        <fullName evidence="5">tRNA-uridine isomerase</fullName>
    </alternativeName>
</protein>
<feature type="active site" description="Nucleophile" evidence="5">
    <location>
        <position position="49"/>
    </location>
</feature>
<dbReference type="InterPro" id="IPR036974">
    <property type="entry name" value="PUA_sf"/>
</dbReference>
<comment type="catalytic activity">
    <reaction evidence="1 5">
        <text>uridine(55) in tRNA = pseudouridine(55) in tRNA</text>
        <dbReference type="Rhea" id="RHEA:42532"/>
        <dbReference type="Rhea" id="RHEA-COMP:10101"/>
        <dbReference type="Rhea" id="RHEA-COMP:10102"/>
        <dbReference type="ChEBI" id="CHEBI:65314"/>
        <dbReference type="ChEBI" id="CHEBI:65315"/>
        <dbReference type="EC" id="5.4.99.25"/>
    </reaction>
</comment>
<dbReference type="InterPro" id="IPR014780">
    <property type="entry name" value="tRNA_psdUridine_synth_TruB"/>
</dbReference>
<dbReference type="InterPro" id="IPR002501">
    <property type="entry name" value="PsdUridine_synth_N"/>
</dbReference>
<reference evidence="10" key="1">
    <citation type="journal article" date="2019" name="Int. J. Syst. Evol. Microbiol.">
        <title>The Global Catalogue of Microorganisms (GCM) 10K type strain sequencing project: providing services to taxonomists for standard genome sequencing and annotation.</title>
        <authorList>
            <consortium name="The Broad Institute Genomics Platform"/>
            <consortium name="The Broad Institute Genome Sequencing Center for Infectious Disease"/>
            <person name="Wu L."/>
            <person name="Ma J."/>
        </authorList>
    </citation>
    <scope>NUCLEOTIDE SEQUENCE [LARGE SCALE GENOMIC DNA]</scope>
    <source>
        <strain evidence="10">KACC 11407</strain>
    </source>
</reference>
<evidence type="ECO:0000259" key="8">
    <source>
        <dbReference type="Pfam" id="PF16198"/>
    </source>
</evidence>
<evidence type="ECO:0000313" key="9">
    <source>
        <dbReference type="EMBL" id="MFC5568633.1"/>
    </source>
</evidence>
<evidence type="ECO:0000256" key="4">
    <source>
        <dbReference type="ARBA" id="ARBA00023235"/>
    </source>
</evidence>
<comment type="function">
    <text evidence="5">Responsible for synthesis of pseudouridine from uracil-55 in the psi GC loop of transfer RNAs.</text>
</comment>
<keyword evidence="10" id="KW-1185">Reference proteome</keyword>
<keyword evidence="3 5" id="KW-0819">tRNA processing</keyword>
<gene>
    <name evidence="5 9" type="primary">truB</name>
    <name evidence="9" type="ORF">ACFPN1_00970</name>
</gene>
<keyword evidence="4 5" id="KW-0413">Isomerase</keyword>
<dbReference type="Proteomes" id="UP001596036">
    <property type="component" value="Unassembled WGS sequence"/>
</dbReference>
<dbReference type="SUPFAM" id="SSF88697">
    <property type="entry name" value="PUA domain-like"/>
    <property type="match status" value="1"/>
</dbReference>
<evidence type="ECO:0000313" key="10">
    <source>
        <dbReference type="Proteomes" id="UP001596036"/>
    </source>
</evidence>
<evidence type="ECO:0000256" key="5">
    <source>
        <dbReference type="HAMAP-Rule" id="MF_01080"/>
    </source>
</evidence>
<dbReference type="EC" id="5.4.99.25" evidence="5"/>
<dbReference type="EMBL" id="JBHSNM010000001">
    <property type="protein sequence ID" value="MFC5568633.1"/>
    <property type="molecule type" value="Genomic_DNA"/>
</dbReference>
<comment type="similarity">
    <text evidence="2 5">Belongs to the pseudouridine synthase TruB family. Type 1 subfamily.</text>
</comment>
<dbReference type="InterPro" id="IPR032819">
    <property type="entry name" value="TruB_C"/>
</dbReference>
<dbReference type="InterPro" id="IPR020103">
    <property type="entry name" value="PsdUridine_synth_cat_dom_sf"/>
</dbReference>
<dbReference type="PANTHER" id="PTHR13767:SF2">
    <property type="entry name" value="PSEUDOURIDYLATE SYNTHASE TRUB1"/>
    <property type="match status" value="1"/>
</dbReference>
<evidence type="ECO:0000259" key="6">
    <source>
        <dbReference type="Pfam" id="PF01509"/>
    </source>
</evidence>
<evidence type="ECO:0000256" key="3">
    <source>
        <dbReference type="ARBA" id="ARBA00022694"/>
    </source>
</evidence>
<proteinExistence type="inferred from homology"/>
<sequence>MNRKPRTVFRKLDGILLLDKPQGLSSNQALQRVRHLFRAEKAGHTGSLDPLATGLLPVCFGEATKIAGLLLGSRKAYETTAVLGLTTDSDDADGAPLLRRDVPGFDDARIEAALAPLRGRIRQRAPIYSALKQGGEALYAKARRGEAVEAPERDVEVHQLRVLDRASDRVRLLVECGSGTYVRSLVRDFGENLGCGAHVATLRRLWVDPFTAPRMFTLDELQAIAEGRGEAALEACLLPIEAGLGGFPQVRLDPVQARRLGQGQRLRLEGAGPAGCVAIHDQAGRVLGLGEIDADAILRPSRLFTWATEGASGAGPEA</sequence>
<evidence type="ECO:0000256" key="1">
    <source>
        <dbReference type="ARBA" id="ARBA00000385"/>
    </source>
</evidence>
<evidence type="ECO:0000259" key="7">
    <source>
        <dbReference type="Pfam" id="PF09157"/>
    </source>
</evidence>
<dbReference type="SUPFAM" id="SSF55120">
    <property type="entry name" value="Pseudouridine synthase"/>
    <property type="match status" value="1"/>
</dbReference>
<accession>A0ABW0SHW4</accession>
<feature type="domain" description="Pseudouridine synthase II N-terminal" evidence="6">
    <location>
        <begin position="34"/>
        <end position="182"/>
    </location>
</feature>
<dbReference type="Pfam" id="PF09157">
    <property type="entry name" value="TruB-C_2"/>
    <property type="match status" value="1"/>
</dbReference>
<dbReference type="CDD" id="cd21152">
    <property type="entry name" value="PUA_TruB_bacterial"/>
    <property type="match status" value="1"/>
</dbReference>
<dbReference type="InterPro" id="IPR015240">
    <property type="entry name" value="tRNA_sdUridine_synth_fam1_C"/>
</dbReference>
<dbReference type="GO" id="GO:0160148">
    <property type="term" value="F:tRNA pseudouridine(55) synthase activity"/>
    <property type="evidence" value="ECO:0007669"/>
    <property type="project" value="UniProtKB-EC"/>
</dbReference>
<evidence type="ECO:0000256" key="2">
    <source>
        <dbReference type="ARBA" id="ARBA00005642"/>
    </source>
</evidence>
<dbReference type="HAMAP" id="MF_01080">
    <property type="entry name" value="TruB_bact"/>
    <property type="match status" value="1"/>
</dbReference>
<dbReference type="Gene3D" id="2.30.130.10">
    <property type="entry name" value="PUA domain"/>
    <property type="match status" value="1"/>
</dbReference>
<feature type="domain" description="tRNA pseudouridine synthase II TruB subfamily 1 C-terminal" evidence="7">
    <location>
        <begin position="248"/>
        <end position="304"/>
    </location>
</feature>
<dbReference type="Gene3D" id="3.30.2350.10">
    <property type="entry name" value="Pseudouridine synthase"/>
    <property type="match status" value="1"/>
</dbReference>